<organism evidence="1 2">
    <name type="scientific">Phtheirospermum japonicum</name>
    <dbReference type="NCBI Taxonomy" id="374723"/>
    <lineage>
        <taxon>Eukaryota</taxon>
        <taxon>Viridiplantae</taxon>
        <taxon>Streptophyta</taxon>
        <taxon>Embryophyta</taxon>
        <taxon>Tracheophyta</taxon>
        <taxon>Spermatophyta</taxon>
        <taxon>Magnoliopsida</taxon>
        <taxon>eudicotyledons</taxon>
        <taxon>Gunneridae</taxon>
        <taxon>Pentapetalae</taxon>
        <taxon>asterids</taxon>
        <taxon>lamiids</taxon>
        <taxon>Lamiales</taxon>
        <taxon>Orobanchaceae</taxon>
        <taxon>Orobanchaceae incertae sedis</taxon>
        <taxon>Phtheirospermum</taxon>
    </lineage>
</organism>
<protein>
    <submittedName>
        <fullName evidence="1">Uncharacterized protein</fullName>
    </submittedName>
</protein>
<keyword evidence="2" id="KW-1185">Reference proteome</keyword>
<evidence type="ECO:0000313" key="1">
    <source>
        <dbReference type="EMBL" id="GFP92891.1"/>
    </source>
</evidence>
<dbReference type="OrthoDB" id="1749128at2759"/>
<accession>A0A830CEZ5</accession>
<dbReference type="EMBL" id="BMAC01000294">
    <property type="protein sequence ID" value="GFP92891.1"/>
    <property type="molecule type" value="Genomic_DNA"/>
</dbReference>
<sequence>MQNKRKRPKIDSLAEVVNVIATSFEKFVASKRKSQEKSSGVEIHDVVSVVPRFTTDEVFKVVRKLLNGDVEEFSLLKALLYEKKKKKNGYLFILTMSYVRLLFRTWCRRIIKIIKL</sequence>
<gene>
    <name evidence="1" type="ORF">PHJA_001433400</name>
</gene>
<comment type="caution">
    <text evidence="1">The sequence shown here is derived from an EMBL/GenBank/DDBJ whole genome shotgun (WGS) entry which is preliminary data.</text>
</comment>
<dbReference type="Proteomes" id="UP000653305">
    <property type="component" value="Unassembled WGS sequence"/>
</dbReference>
<proteinExistence type="predicted"/>
<dbReference type="AlphaFoldDB" id="A0A830CEZ5"/>
<name>A0A830CEZ5_9LAMI</name>
<reference evidence="1" key="1">
    <citation type="submission" date="2020-07" db="EMBL/GenBank/DDBJ databases">
        <title>Ethylene signaling mediates host invasion by parasitic plants.</title>
        <authorList>
            <person name="Yoshida S."/>
        </authorList>
    </citation>
    <scope>NUCLEOTIDE SEQUENCE</scope>
    <source>
        <strain evidence="1">Okayama</strain>
    </source>
</reference>
<evidence type="ECO:0000313" key="2">
    <source>
        <dbReference type="Proteomes" id="UP000653305"/>
    </source>
</evidence>